<gene>
    <name evidence="2" type="ORF">SAMN05421823_102747</name>
</gene>
<evidence type="ECO:0000259" key="1">
    <source>
        <dbReference type="Pfam" id="PF09345"/>
    </source>
</evidence>
<dbReference type="RefSeq" id="WP_089680648.1">
    <property type="nucleotide sequence ID" value="NZ_FNFO01000002.1"/>
</dbReference>
<dbReference type="Proteomes" id="UP000198510">
    <property type="component" value="Unassembled WGS sequence"/>
</dbReference>
<keyword evidence="3" id="KW-1185">Reference proteome</keyword>
<dbReference type="Pfam" id="PF09345">
    <property type="entry name" value="SiaC"/>
    <property type="match status" value="1"/>
</dbReference>
<proteinExistence type="predicted"/>
<dbReference type="InterPro" id="IPR018530">
    <property type="entry name" value="SiaC"/>
</dbReference>
<dbReference type="EMBL" id="FNFO01000002">
    <property type="protein sequence ID" value="SDK44432.1"/>
    <property type="molecule type" value="Genomic_DNA"/>
</dbReference>
<dbReference type="OrthoDB" id="5297629at2"/>
<dbReference type="STRING" id="1075417.SAMN05421823_102747"/>
<dbReference type="AlphaFoldDB" id="A0A1G9BYA2"/>
<organism evidence="2 3">
    <name type="scientific">Catalinimonas alkaloidigena</name>
    <dbReference type="NCBI Taxonomy" id="1075417"/>
    <lineage>
        <taxon>Bacteria</taxon>
        <taxon>Pseudomonadati</taxon>
        <taxon>Bacteroidota</taxon>
        <taxon>Cytophagia</taxon>
        <taxon>Cytophagales</taxon>
        <taxon>Catalimonadaceae</taxon>
        <taxon>Catalinimonas</taxon>
    </lineage>
</organism>
<name>A0A1G9BYA2_9BACT</name>
<sequence>MQELILQPTVKSPRVHFDPVTGKLEISGKSIPENSYNLYRPLIEWVEDYVAQPAARTELIFKLTYFNSSSAEYILELMKKLESLHLKGSPVEVRWFYDEEDEDMEQIGEDFKAILRLPIHMVVSEEDR</sequence>
<evidence type="ECO:0000313" key="3">
    <source>
        <dbReference type="Proteomes" id="UP000198510"/>
    </source>
</evidence>
<protein>
    <recommendedName>
        <fullName evidence="1">SiaC family regulatory phosphoprotein domain-containing protein</fullName>
    </recommendedName>
</protein>
<accession>A0A1G9BYA2</accession>
<reference evidence="2 3" key="1">
    <citation type="submission" date="2016-10" db="EMBL/GenBank/DDBJ databases">
        <authorList>
            <person name="de Groot N.N."/>
        </authorList>
    </citation>
    <scope>NUCLEOTIDE SEQUENCE [LARGE SCALE GENOMIC DNA]</scope>
    <source>
        <strain evidence="2 3">DSM 25186</strain>
    </source>
</reference>
<feature type="domain" description="SiaC family regulatory phosphoprotein" evidence="1">
    <location>
        <begin position="7"/>
        <end position="122"/>
    </location>
</feature>
<evidence type="ECO:0000313" key="2">
    <source>
        <dbReference type="EMBL" id="SDK44432.1"/>
    </source>
</evidence>